<dbReference type="EMBL" id="JAMFLZ010000003">
    <property type="protein sequence ID" value="MCL6294904.1"/>
    <property type="molecule type" value="Genomic_DNA"/>
</dbReference>
<protein>
    <recommendedName>
        <fullName evidence="3">Response regulator transcription factor</fullName>
    </recommendedName>
</protein>
<evidence type="ECO:0000313" key="1">
    <source>
        <dbReference type="EMBL" id="MCL6294904.1"/>
    </source>
</evidence>
<evidence type="ECO:0008006" key="3">
    <source>
        <dbReference type="Google" id="ProtNLM"/>
    </source>
</evidence>
<proteinExistence type="predicted"/>
<name>A0ABT0QFA2_9FLAO</name>
<accession>A0ABT0QFA2</accession>
<dbReference type="Proteomes" id="UP001165381">
    <property type="component" value="Unassembled WGS sequence"/>
</dbReference>
<evidence type="ECO:0000313" key="2">
    <source>
        <dbReference type="Proteomes" id="UP001165381"/>
    </source>
</evidence>
<keyword evidence="2" id="KW-1185">Reference proteome</keyword>
<dbReference type="RefSeq" id="WP_249972686.1">
    <property type="nucleotide sequence ID" value="NZ_JAMFLZ010000003.1"/>
</dbReference>
<dbReference type="Gene3D" id="3.40.50.2300">
    <property type="match status" value="1"/>
</dbReference>
<reference evidence="1" key="1">
    <citation type="submission" date="2022-05" db="EMBL/GenBank/DDBJ databases">
        <authorList>
            <person name="Park J.-S."/>
        </authorList>
    </citation>
    <scope>NUCLEOTIDE SEQUENCE</scope>
    <source>
        <strain evidence="1">2012CJ34-3</strain>
    </source>
</reference>
<sequence length="216" mass="25100">MNKSKSILIIENEALFSHSIESTLKTISDINFSIYKTKDYKAAYLVIQKVEQLDFVFFNVDLFPNHTQRYTIIEDLIATIRYDFTNAKLFLLTSYFNNYLILEMIKTFNPDSVILKSDINSNDLIQAVSSVIENNPFYSASILRLLRSQFSSHISIDKTDRLILYHLSRGIKSKDLPDLVFLSLSSIEKRKRNLKSVFKVDNDRLLLEEARNRGII</sequence>
<gene>
    <name evidence="1" type="ORF">M3P09_07865</name>
</gene>
<organism evidence="1 2">
    <name type="scientific">Jejuia spongiicola</name>
    <dbReference type="NCBI Taxonomy" id="2942207"/>
    <lineage>
        <taxon>Bacteria</taxon>
        <taxon>Pseudomonadati</taxon>
        <taxon>Bacteroidota</taxon>
        <taxon>Flavobacteriia</taxon>
        <taxon>Flavobacteriales</taxon>
        <taxon>Flavobacteriaceae</taxon>
        <taxon>Jejuia</taxon>
    </lineage>
</organism>
<comment type="caution">
    <text evidence="1">The sequence shown here is derived from an EMBL/GenBank/DDBJ whole genome shotgun (WGS) entry which is preliminary data.</text>
</comment>